<proteinExistence type="predicted"/>
<gene>
    <name evidence="2" type="ORF">nbrc107697_25620</name>
</gene>
<dbReference type="EMBL" id="BJOU01000002">
    <property type="protein sequence ID" value="GED98523.1"/>
    <property type="molecule type" value="Genomic_DNA"/>
</dbReference>
<organism evidence="2 3">
    <name type="scientific">Gordonia crocea</name>
    <dbReference type="NCBI Taxonomy" id="589162"/>
    <lineage>
        <taxon>Bacteria</taxon>
        <taxon>Bacillati</taxon>
        <taxon>Actinomycetota</taxon>
        <taxon>Actinomycetes</taxon>
        <taxon>Mycobacteriales</taxon>
        <taxon>Gordoniaceae</taxon>
        <taxon>Gordonia</taxon>
    </lineage>
</organism>
<sequence length="126" mass="13811">MRYGDSVWPDGTPKVGAFVGLNPGTHGTTMFGTSALIEHVPPKADPLRFACRACQQFYPHSESMRRLNSATHYPGERFAGEIQRGVEYTMIASRYDEVVTPLPVSVPSAPGGTQHRPAERVPNRSV</sequence>
<protein>
    <submittedName>
        <fullName evidence="2">Uncharacterized protein</fullName>
    </submittedName>
</protein>
<evidence type="ECO:0000256" key="1">
    <source>
        <dbReference type="SAM" id="MobiDB-lite"/>
    </source>
</evidence>
<name>A0A7I9V049_9ACTN</name>
<evidence type="ECO:0000313" key="3">
    <source>
        <dbReference type="Proteomes" id="UP000444980"/>
    </source>
</evidence>
<accession>A0A7I9V049</accession>
<dbReference type="Gene3D" id="3.40.50.1820">
    <property type="entry name" value="alpha/beta hydrolase"/>
    <property type="match status" value="1"/>
</dbReference>
<dbReference type="RefSeq" id="WP_228460856.1">
    <property type="nucleotide sequence ID" value="NZ_BJOU01000002.1"/>
</dbReference>
<keyword evidence="3" id="KW-1185">Reference proteome</keyword>
<dbReference type="AlphaFoldDB" id="A0A7I9V049"/>
<dbReference type="InterPro" id="IPR029058">
    <property type="entry name" value="AB_hydrolase_fold"/>
</dbReference>
<comment type="caution">
    <text evidence="2">The sequence shown here is derived from an EMBL/GenBank/DDBJ whole genome shotgun (WGS) entry which is preliminary data.</text>
</comment>
<reference evidence="3" key="1">
    <citation type="submission" date="2019-06" db="EMBL/GenBank/DDBJ databases">
        <title>Gordonia isolated from sludge of a wastewater treatment plant.</title>
        <authorList>
            <person name="Tamura T."/>
            <person name="Aoyama K."/>
            <person name="Kang Y."/>
            <person name="Saito S."/>
            <person name="Akiyama N."/>
            <person name="Yazawa K."/>
            <person name="Gonoi T."/>
            <person name="Mikami Y."/>
        </authorList>
    </citation>
    <scope>NUCLEOTIDE SEQUENCE [LARGE SCALE GENOMIC DNA]</scope>
    <source>
        <strain evidence="3">NBRC 107697</strain>
    </source>
</reference>
<evidence type="ECO:0000313" key="2">
    <source>
        <dbReference type="EMBL" id="GED98523.1"/>
    </source>
</evidence>
<dbReference type="Proteomes" id="UP000444980">
    <property type="component" value="Unassembled WGS sequence"/>
</dbReference>
<feature type="region of interest" description="Disordered" evidence="1">
    <location>
        <begin position="104"/>
        <end position="126"/>
    </location>
</feature>
<feature type="compositionally biased region" description="Basic and acidic residues" evidence="1">
    <location>
        <begin position="116"/>
        <end position="126"/>
    </location>
</feature>